<dbReference type="AlphaFoldDB" id="A0A974SPB5"/>
<sequence>MAQQIPETTANYDGARVFERPDGFYWQALAGGEEFGPFPSLVEAMRDMQDSEATADADLESDETLAEAEDEIGIADWIDPETGEPAEDGVPRLEQH</sequence>
<proteinExistence type="predicted"/>
<dbReference type="EMBL" id="CP064781">
    <property type="protein sequence ID" value="QRJ63972.1"/>
    <property type="molecule type" value="Genomic_DNA"/>
</dbReference>
<keyword evidence="3" id="KW-1185">Reference proteome</keyword>
<dbReference type="Proteomes" id="UP000663444">
    <property type="component" value="Chromosome"/>
</dbReference>
<name>A0A974SPB5_9RHOO</name>
<evidence type="ECO:0000313" key="2">
    <source>
        <dbReference type="EMBL" id="QRJ63972.1"/>
    </source>
</evidence>
<feature type="region of interest" description="Disordered" evidence="1">
    <location>
        <begin position="72"/>
        <end position="96"/>
    </location>
</feature>
<accession>A0A974SPB5</accession>
<dbReference type="KEGG" id="ares:IWH25_01010"/>
<evidence type="ECO:0000256" key="1">
    <source>
        <dbReference type="SAM" id="MobiDB-lite"/>
    </source>
</evidence>
<protein>
    <submittedName>
        <fullName evidence="2">Uncharacterized protein</fullName>
    </submittedName>
</protein>
<evidence type="ECO:0000313" key="3">
    <source>
        <dbReference type="Proteomes" id="UP000663444"/>
    </source>
</evidence>
<dbReference type="RefSeq" id="WP_203387503.1">
    <property type="nucleotide sequence ID" value="NZ_CP064781.1"/>
</dbReference>
<feature type="compositionally biased region" description="Acidic residues" evidence="1">
    <location>
        <begin position="72"/>
        <end position="87"/>
    </location>
</feature>
<organism evidence="2 3">
    <name type="scientific">Azospira restricta</name>
    <dbReference type="NCBI Taxonomy" id="404405"/>
    <lineage>
        <taxon>Bacteria</taxon>
        <taxon>Pseudomonadati</taxon>
        <taxon>Pseudomonadota</taxon>
        <taxon>Betaproteobacteria</taxon>
        <taxon>Rhodocyclales</taxon>
        <taxon>Rhodocyclaceae</taxon>
        <taxon>Azospira</taxon>
    </lineage>
</organism>
<gene>
    <name evidence="2" type="ORF">IWH25_01010</name>
</gene>
<reference evidence="2" key="1">
    <citation type="submission" date="2020-11" db="EMBL/GenBank/DDBJ databases">
        <title>Azospira restricta DSM 18626 genome sequence.</title>
        <authorList>
            <person name="Moe W.M."/>
        </authorList>
    </citation>
    <scope>NUCLEOTIDE SEQUENCE</scope>
    <source>
        <strain evidence="2">DSM 18626</strain>
    </source>
</reference>